<keyword evidence="8" id="KW-0408">Iron</keyword>
<proteinExistence type="inferred from homology"/>
<dbReference type="Pfam" id="PF07992">
    <property type="entry name" value="Pyr_redox_2"/>
    <property type="match status" value="1"/>
</dbReference>
<evidence type="ECO:0000259" key="10">
    <source>
        <dbReference type="PROSITE" id="PS51296"/>
    </source>
</evidence>
<evidence type="ECO:0000256" key="7">
    <source>
        <dbReference type="ARBA" id="ARBA00023002"/>
    </source>
</evidence>
<dbReference type="Proteomes" id="UP000008281">
    <property type="component" value="Unassembled WGS sequence"/>
</dbReference>
<dbReference type="InterPro" id="IPR016156">
    <property type="entry name" value="FAD/NAD-linked_Rdtase_dimer_sf"/>
</dbReference>
<keyword evidence="9" id="KW-0411">Iron-sulfur</keyword>
<evidence type="ECO:0000313" key="11">
    <source>
        <dbReference type="EMBL" id="EFO87603.1"/>
    </source>
</evidence>
<dbReference type="InterPro" id="IPR036922">
    <property type="entry name" value="Rieske_2Fe-2S_sf"/>
</dbReference>
<dbReference type="Gene3D" id="2.102.10.10">
    <property type="entry name" value="Rieske [2Fe-2S] iron-sulphur domain"/>
    <property type="match status" value="1"/>
</dbReference>
<comment type="cofactor">
    <cofactor evidence="1">
        <name>FAD</name>
        <dbReference type="ChEBI" id="CHEBI:57692"/>
    </cofactor>
</comment>
<gene>
    <name evidence="11" type="ORF">CRE_05701</name>
</gene>
<dbReference type="FunFam" id="2.102.10.10:FF:000003">
    <property type="entry name" value="apoptosis-inducing factor 3 isoform X2"/>
    <property type="match status" value="1"/>
</dbReference>
<dbReference type="PANTHER" id="PTHR43557">
    <property type="entry name" value="APOPTOSIS-INDUCING FACTOR 1"/>
    <property type="match status" value="1"/>
</dbReference>
<dbReference type="PRINTS" id="PR00411">
    <property type="entry name" value="PNDRDTASEI"/>
</dbReference>
<dbReference type="InterPro" id="IPR050446">
    <property type="entry name" value="FAD-oxidoreductase/Apoptosis"/>
</dbReference>
<evidence type="ECO:0000256" key="6">
    <source>
        <dbReference type="ARBA" id="ARBA00022827"/>
    </source>
</evidence>
<dbReference type="EMBL" id="DS268420">
    <property type="protein sequence ID" value="EFO87603.1"/>
    <property type="molecule type" value="Genomic_DNA"/>
</dbReference>
<dbReference type="InterPro" id="IPR036188">
    <property type="entry name" value="FAD/NAD-bd_sf"/>
</dbReference>
<dbReference type="InterPro" id="IPR023753">
    <property type="entry name" value="FAD/NAD-binding_dom"/>
</dbReference>
<evidence type="ECO:0000256" key="3">
    <source>
        <dbReference type="ARBA" id="ARBA00022630"/>
    </source>
</evidence>
<evidence type="ECO:0000256" key="9">
    <source>
        <dbReference type="ARBA" id="ARBA00023014"/>
    </source>
</evidence>
<dbReference type="SUPFAM" id="SSF51905">
    <property type="entry name" value="FAD/NAD(P)-binding domain"/>
    <property type="match status" value="1"/>
</dbReference>
<dbReference type="InterPro" id="IPR017941">
    <property type="entry name" value="Rieske_2Fe-2S"/>
</dbReference>
<evidence type="ECO:0000256" key="1">
    <source>
        <dbReference type="ARBA" id="ARBA00001974"/>
    </source>
</evidence>
<dbReference type="STRING" id="31234.E3LZL6"/>
<evidence type="ECO:0000313" key="12">
    <source>
        <dbReference type="Proteomes" id="UP000008281"/>
    </source>
</evidence>
<dbReference type="eggNOG" id="KOG1336">
    <property type="taxonomic scope" value="Eukaryota"/>
</dbReference>
<evidence type="ECO:0000256" key="5">
    <source>
        <dbReference type="ARBA" id="ARBA00022723"/>
    </source>
</evidence>
<sequence length="564" mass="62418">MTLCDYPSHDPECDNDDSPIVEEVLGKLEDVPPGTKKTFEVRDRKVLVINDDGKLFAINGLCSHYNFSLENGTYAKGRIRCPLHGACFNVRSGDIEDYPGFDSLHSYSVRFRRYHFLQQKYYFQVSVQNGDIVIKTTEKKLGSDRRIRHLPKMKECNDRPVVVIGGGVSTATFIEHSRLNGLITPIIVISEESFPPYDRVLLSKKPSATGEEIRLRKDDAFYEERNVKFQLKTSVTSVNSSKREVHLSNGETILYSKLVIATGGNVRKLQVPGADLKNICYVRKVEDANHVSNLHAGKHVVCVGSSFIGMEMASSLAANAASVTVISNTPEPLPVFGADIGKGIRLKFEEKGVRFELSANVVALRGNDSGEVSKVILQDGKELDVDLLVCGIGVTPATEFLNGSGIKLDKRGFIEVDEKFRTNISYIFAIGDAVTAPLPLWDIESINIQHFQTAQTHGQYLGYTIVGKPQPGPIVPYFWTLFFFAFGLKFSGCSQGFTKEYTNGDPEAGSFVRYFLKKDKVIAVAAGGPSQAASQFAEIFKKGIEVTLKDLKNSKDHTWGHLLL</sequence>
<evidence type="ECO:0000256" key="4">
    <source>
        <dbReference type="ARBA" id="ARBA00022714"/>
    </source>
</evidence>
<dbReference type="OMA" id="PRCTHYG"/>
<dbReference type="SUPFAM" id="SSF55424">
    <property type="entry name" value="FAD/NAD-linked reductases, dimerisation (C-terminal) domain"/>
    <property type="match status" value="1"/>
</dbReference>
<dbReference type="FunCoup" id="E3LZL6">
    <property type="interactions" value="437"/>
</dbReference>
<dbReference type="OrthoDB" id="5840486at2759"/>
<dbReference type="Pfam" id="PF00355">
    <property type="entry name" value="Rieske"/>
    <property type="match status" value="1"/>
</dbReference>
<dbReference type="AlphaFoldDB" id="E3LZL6"/>
<accession>E3LZL6</accession>
<organism evidence="12">
    <name type="scientific">Caenorhabditis remanei</name>
    <name type="common">Caenorhabditis vulgaris</name>
    <dbReference type="NCBI Taxonomy" id="31234"/>
    <lineage>
        <taxon>Eukaryota</taxon>
        <taxon>Metazoa</taxon>
        <taxon>Ecdysozoa</taxon>
        <taxon>Nematoda</taxon>
        <taxon>Chromadorea</taxon>
        <taxon>Rhabditida</taxon>
        <taxon>Rhabditina</taxon>
        <taxon>Rhabditomorpha</taxon>
        <taxon>Rhabditoidea</taxon>
        <taxon>Rhabditidae</taxon>
        <taxon>Peloderinae</taxon>
        <taxon>Caenorhabditis</taxon>
    </lineage>
</organism>
<dbReference type="GO" id="GO:0005737">
    <property type="term" value="C:cytoplasm"/>
    <property type="evidence" value="ECO:0007669"/>
    <property type="project" value="TreeGrafter"/>
</dbReference>
<dbReference type="PANTHER" id="PTHR43557:SF2">
    <property type="entry name" value="RIESKE DOMAIN-CONTAINING PROTEIN-RELATED"/>
    <property type="match status" value="1"/>
</dbReference>
<dbReference type="SUPFAM" id="SSF50022">
    <property type="entry name" value="ISP domain"/>
    <property type="match status" value="1"/>
</dbReference>
<keyword evidence="12" id="KW-1185">Reference proteome</keyword>
<keyword evidence="4" id="KW-0001">2Fe-2S</keyword>
<dbReference type="Gene3D" id="3.50.50.60">
    <property type="entry name" value="FAD/NAD(P)-binding domain"/>
    <property type="match status" value="2"/>
</dbReference>
<comment type="similarity">
    <text evidence="2">Belongs to the FAD-dependent oxidoreductase family.</text>
</comment>
<keyword evidence="6" id="KW-0274">FAD</keyword>
<dbReference type="GO" id="GO:0046872">
    <property type="term" value="F:metal ion binding"/>
    <property type="evidence" value="ECO:0007669"/>
    <property type="project" value="UniProtKB-KW"/>
</dbReference>
<dbReference type="GO" id="GO:0051537">
    <property type="term" value="F:2 iron, 2 sulfur cluster binding"/>
    <property type="evidence" value="ECO:0007669"/>
    <property type="project" value="UniProtKB-KW"/>
</dbReference>
<evidence type="ECO:0000256" key="2">
    <source>
        <dbReference type="ARBA" id="ARBA00006442"/>
    </source>
</evidence>
<keyword evidence="5" id="KW-0479">Metal-binding</keyword>
<name>E3LZL6_CAERE</name>
<dbReference type="GO" id="GO:0016651">
    <property type="term" value="F:oxidoreductase activity, acting on NAD(P)H"/>
    <property type="evidence" value="ECO:0007669"/>
    <property type="project" value="TreeGrafter"/>
</dbReference>
<feature type="domain" description="Rieske" evidence="10">
    <location>
        <begin position="23"/>
        <end position="118"/>
    </location>
</feature>
<keyword evidence="7" id="KW-0560">Oxidoreductase</keyword>
<dbReference type="HOGENOM" id="CLU_003291_4_2_1"/>
<dbReference type="InParanoid" id="E3LZL6"/>
<dbReference type="PROSITE" id="PS51296">
    <property type="entry name" value="RIESKE"/>
    <property type="match status" value="1"/>
</dbReference>
<protein>
    <recommendedName>
        <fullName evidence="10">Rieske domain-containing protein</fullName>
    </recommendedName>
</protein>
<dbReference type="Gene3D" id="3.30.390.30">
    <property type="match status" value="1"/>
</dbReference>
<evidence type="ECO:0000256" key="8">
    <source>
        <dbReference type="ARBA" id="ARBA00023004"/>
    </source>
</evidence>
<dbReference type="PRINTS" id="PR00368">
    <property type="entry name" value="FADPNR"/>
</dbReference>
<reference evidence="11" key="1">
    <citation type="submission" date="2007-07" db="EMBL/GenBank/DDBJ databases">
        <title>PCAP assembly of the Caenorhabditis remanei genome.</title>
        <authorList>
            <consortium name="The Caenorhabditis remanei Sequencing Consortium"/>
            <person name="Wilson R.K."/>
        </authorList>
    </citation>
    <scope>NUCLEOTIDE SEQUENCE [LARGE SCALE GENOMIC DNA]</scope>
    <source>
        <strain evidence="11">PB4641</strain>
    </source>
</reference>
<keyword evidence="3" id="KW-0285">Flavoprotein</keyword>